<feature type="domain" description="YgjP-like metallopeptidase" evidence="1">
    <location>
        <begin position="40"/>
        <end position="244"/>
    </location>
</feature>
<proteinExistence type="predicted"/>
<dbReference type="EMBL" id="CAAJGR010000002">
    <property type="protein sequence ID" value="VHO00116.1"/>
    <property type="molecule type" value="Genomic_DNA"/>
</dbReference>
<dbReference type="PANTHER" id="PTHR30399:SF1">
    <property type="entry name" value="UTP PYROPHOSPHATASE"/>
    <property type="match status" value="1"/>
</dbReference>
<dbReference type="PANTHER" id="PTHR30399">
    <property type="entry name" value="UNCHARACTERIZED PROTEIN YGJP"/>
    <property type="match status" value="1"/>
</dbReference>
<evidence type="ECO:0000259" key="1">
    <source>
        <dbReference type="Pfam" id="PF01863"/>
    </source>
</evidence>
<sequence length="252" mass="29313">MNVAIEKAPKSTGTMLSFFYGDERITFERVNRQKAGKALIKVHPDCRVQVSAMPDVPDAELVQAAKKRGRWIYEQLRTFRAQLEHVKPREYVSGESHYYLGRQYLLKVNVEPSAVQSVKLFRGKLEVSVRERNVERIKSLLEGWYKEKAKEIFKSRLDAIMTQAIWIEKAPELRILTMQTQWGSCSPNGRITLNPLLVKAPRECIDYVILHELCHLVEHNHSERFYRLLSQVMPKWEKTKAKLDGMAQKVFA</sequence>
<dbReference type="InterPro" id="IPR053136">
    <property type="entry name" value="UTP_pyrophosphatase-like"/>
</dbReference>
<dbReference type="CDD" id="cd07344">
    <property type="entry name" value="M48_yhfN_like"/>
    <property type="match status" value="1"/>
</dbReference>
<evidence type="ECO:0000313" key="2">
    <source>
        <dbReference type="EMBL" id="VHO00116.1"/>
    </source>
</evidence>
<organism evidence="2">
    <name type="scientific">Rheinheimera sp. BAL341</name>
    <dbReference type="NCBI Taxonomy" id="1708203"/>
    <lineage>
        <taxon>Bacteria</taxon>
        <taxon>Pseudomonadati</taxon>
        <taxon>Pseudomonadota</taxon>
        <taxon>Gammaproteobacteria</taxon>
        <taxon>Chromatiales</taxon>
        <taxon>Chromatiaceae</taxon>
        <taxon>Rheinheimera</taxon>
    </lineage>
</organism>
<accession>A0A486XI61</accession>
<dbReference type="Gene3D" id="3.30.2010.10">
    <property type="entry name" value="Metalloproteases ('zincins'), catalytic domain"/>
    <property type="match status" value="1"/>
</dbReference>
<dbReference type="AlphaFoldDB" id="A0A486XI61"/>
<dbReference type="InterPro" id="IPR002725">
    <property type="entry name" value="YgjP-like_metallopeptidase"/>
</dbReference>
<dbReference type="Pfam" id="PF01863">
    <property type="entry name" value="YgjP-like"/>
    <property type="match status" value="1"/>
</dbReference>
<name>A0A486XI61_9GAMM</name>
<reference evidence="2" key="1">
    <citation type="submission" date="2019-04" db="EMBL/GenBank/DDBJ databases">
        <authorList>
            <person name="Brambilla D."/>
        </authorList>
    </citation>
    <scope>NUCLEOTIDE SEQUENCE</scope>
    <source>
        <strain evidence="2">BAL1</strain>
    </source>
</reference>
<gene>
    <name evidence="2" type="ORF">BAL341_094</name>
</gene>
<dbReference type="GO" id="GO:0016787">
    <property type="term" value="F:hydrolase activity"/>
    <property type="evidence" value="ECO:0007669"/>
    <property type="project" value="UniProtKB-KW"/>
</dbReference>
<keyword evidence="2" id="KW-0378">Hydrolase</keyword>
<protein>
    <submittedName>
        <fullName evidence="2">Predicted metal-dependent hydrolase</fullName>
    </submittedName>
</protein>